<dbReference type="GO" id="GO:0003735">
    <property type="term" value="F:structural constituent of ribosome"/>
    <property type="evidence" value="ECO:0007669"/>
    <property type="project" value="UniProtKB-UniRule"/>
</dbReference>
<name>A0A8C6VCR3_NAJNA</name>
<gene>
    <name evidence="5" type="primary">RPL29</name>
</gene>
<accession>A0A8C6VCR3</accession>
<evidence type="ECO:0000313" key="6">
    <source>
        <dbReference type="Proteomes" id="UP000694559"/>
    </source>
</evidence>
<evidence type="ECO:0000256" key="2">
    <source>
        <dbReference type="ARBA" id="ARBA00022980"/>
    </source>
</evidence>
<dbReference type="Ensembl" id="ENSNNAT00000003903.1">
    <property type="protein sequence ID" value="ENSNNAP00000003725.1"/>
    <property type="gene ID" value="ENSNNAG00000002540.1"/>
</dbReference>
<dbReference type="PANTHER" id="PTHR12884:SF0">
    <property type="entry name" value="60S RIBOSOMAL PROTEIN L29"/>
    <property type="match status" value="1"/>
</dbReference>
<evidence type="ECO:0000256" key="4">
    <source>
        <dbReference type="RuleBase" id="RU364026"/>
    </source>
</evidence>
<reference evidence="5" key="2">
    <citation type="submission" date="2025-09" db="UniProtKB">
        <authorList>
            <consortium name="Ensembl"/>
        </authorList>
    </citation>
    <scope>IDENTIFICATION</scope>
</reference>
<dbReference type="Proteomes" id="UP000694559">
    <property type="component" value="Unplaced"/>
</dbReference>
<dbReference type="GO" id="GO:0002181">
    <property type="term" value="P:cytoplasmic translation"/>
    <property type="evidence" value="ECO:0007669"/>
    <property type="project" value="TreeGrafter"/>
</dbReference>
<proteinExistence type="inferred from homology"/>
<dbReference type="GeneTree" id="ENSGT00390000007084"/>
<dbReference type="GO" id="GO:0022625">
    <property type="term" value="C:cytosolic large ribosomal subunit"/>
    <property type="evidence" value="ECO:0007669"/>
    <property type="project" value="TreeGrafter"/>
</dbReference>
<dbReference type="Pfam" id="PF01779">
    <property type="entry name" value="Ribosomal_L29e"/>
    <property type="match status" value="1"/>
</dbReference>
<dbReference type="Gene3D" id="6.10.140.1730">
    <property type="match status" value="1"/>
</dbReference>
<dbReference type="OrthoDB" id="996720at2759"/>
<comment type="similarity">
    <text evidence="1 4">Belongs to the eukaryotic ribosomal protein eL29 family.</text>
</comment>
<evidence type="ECO:0000256" key="1">
    <source>
        <dbReference type="ARBA" id="ARBA00010247"/>
    </source>
</evidence>
<evidence type="ECO:0000313" key="5">
    <source>
        <dbReference type="Ensembl" id="ENSNNAP00000003725.1"/>
    </source>
</evidence>
<keyword evidence="2 4" id="KW-0689">Ribosomal protein</keyword>
<dbReference type="PANTHER" id="PTHR12884">
    <property type="entry name" value="60S RIBOSOMAL PROTEIN L29"/>
    <property type="match status" value="1"/>
</dbReference>
<evidence type="ECO:0000256" key="3">
    <source>
        <dbReference type="ARBA" id="ARBA00023274"/>
    </source>
</evidence>
<reference evidence="5" key="1">
    <citation type="submission" date="2025-08" db="UniProtKB">
        <authorList>
            <consortium name="Ensembl"/>
        </authorList>
    </citation>
    <scope>IDENTIFICATION</scope>
</reference>
<dbReference type="InterPro" id="IPR002673">
    <property type="entry name" value="Ribosomal_eL29"/>
</dbReference>
<dbReference type="AlphaFoldDB" id="A0A8C6VCR3"/>
<protein>
    <recommendedName>
        <fullName evidence="4">60S ribosomal protein L29</fullName>
    </recommendedName>
</protein>
<keyword evidence="3 4" id="KW-0687">Ribonucleoprotein</keyword>
<sequence length="124" mass="13510">PVSRWLDIPECFATTTSFPVLASTSADARCCLVGIGRFSGTGNFSLLCVYYAQGSVWSVIELSLAMAKSKNHTTHNQSRKWHRNGIKKPRSQRYESLKGVSAFLSTHLQLLTLTAGSLCLCVGA</sequence>
<organism evidence="5 6">
    <name type="scientific">Naja naja</name>
    <name type="common">Indian cobra</name>
    <dbReference type="NCBI Taxonomy" id="35670"/>
    <lineage>
        <taxon>Eukaryota</taxon>
        <taxon>Metazoa</taxon>
        <taxon>Chordata</taxon>
        <taxon>Craniata</taxon>
        <taxon>Vertebrata</taxon>
        <taxon>Euteleostomi</taxon>
        <taxon>Lepidosauria</taxon>
        <taxon>Squamata</taxon>
        <taxon>Bifurcata</taxon>
        <taxon>Unidentata</taxon>
        <taxon>Episquamata</taxon>
        <taxon>Toxicofera</taxon>
        <taxon>Serpentes</taxon>
        <taxon>Colubroidea</taxon>
        <taxon>Elapidae</taxon>
        <taxon>Elapinae</taxon>
        <taxon>Naja</taxon>
    </lineage>
</organism>
<keyword evidence="6" id="KW-1185">Reference proteome</keyword>